<dbReference type="EC" id="2.7.7.52" evidence="1"/>
<gene>
    <name evidence="4" type="ORF">NDES1114_LOCUS32113</name>
</gene>
<dbReference type="AlphaFoldDB" id="A0A7S1QVL2"/>
<evidence type="ECO:0000259" key="3">
    <source>
        <dbReference type="Pfam" id="PF22600"/>
    </source>
</evidence>
<dbReference type="SUPFAM" id="SSF81631">
    <property type="entry name" value="PAP/OAS1 substrate-binding domain"/>
    <property type="match status" value="1"/>
</dbReference>
<dbReference type="GO" id="GO:0005739">
    <property type="term" value="C:mitochondrion"/>
    <property type="evidence" value="ECO:0007669"/>
    <property type="project" value="UniProtKB-ARBA"/>
</dbReference>
<dbReference type="FunFam" id="3.30.460.10:FF:000069">
    <property type="entry name" value="Mitochondrial editosome-like complex associated TUTase"/>
    <property type="match status" value="1"/>
</dbReference>
<accession>A0A7S1QVL2</accession>
<sequence>MRPARALGLSLLAHYRERQPADNHFEVLAELQQRVKEAAAQGSNKPHFQFFGSNKSGFCSKGADADMSFTFRSYDPLLHGVPRFDEQNSKKMVRLSRALVEGGFSQVKYVEARIPVISFVDAVTDIQVDVTIGNIGGVQNSAILRMIRDVHPVIPLYIHCVKEWAKAKEVIAPEKSCFNSFTVTTMALMVLQELGVLPVFTIASGQGGELTEGDVKTTLEAWKVPAVYDGCKSSDDTMADAIHFLLSKFAEYYAAFDTKNGTVSLLLPRRLRPMYGESAEYYMRVLADSKREAWERFHKEQGLGAVNPAEFEASMKSERIQRTVESPVVVEDFVNFVNCGRRLTAARAQPVFDEFKNLKETMAGGTVVTAADLFKRQNRFRNTHLNDSASRRVRSFD</sequence>
<evidence type="ECO:0000256" key="2">
    <source>
        <dbReference type="ARBA" id="ARBA00049105"/>
    </source>
</evidence>
<dbReference type="GO" id="GO:0050265">
    <property type="term" value="F:RNA uridylyltransferase activity"/>
    <property type="evidence" value="ECO:0007669"/>
    <property type="project" value="UniProtKB-EC"/>
</dbReference>
<dbReference type="Pfam" id="PF22600">
    <property type="entry name" value="MTPAP-like_central"/>
    <property type="match status" value="1"/>
</dbReference>
<dbReference type="GO" id="GO:0031123">
    <property type="term" value="P:RNA 3'-end processing"/>
    <property type="evidence" value="ECO:0007669"/>
    <property type="project" value="TreeGrafter"/>
</dbReference>
<dbReference type="InterPro" id="IPR043519">
    <property type="entry name" value="NT_sf"/>
</dbReference>
<dbReference type="InterPro" id="IPR054708">
    <property type="entry name" value="MTPAP-like_central"/>
</dbReference>
<name>A0A7S1QVL2_NEODS</name>
<evidence type="ECO:0000313" key="4">
    <source>
        <dbReference type="EMBL" id="CAD9149635.1"/>
    </source>
</evidence>
<dbReference type="SUPFAM" id="SSF81301">
    <property type="entry name" value="Nucleotidyltransferase"/>
    <property type="match status" value="1"/>
</dbReference>
<protein>
    <recommendedName>
        <fullName evidence="1">RNA uridylyltransferase</fullName>
        <ecNumber evidence="1">2.7.7.52</ecNumber>
    </recommendedName>
</protein>
<dbReference type="PANTHER" id="PTHR12271">
    <property type="entry name" value="POLY A POLYMERASE CID PAP -RELATED"/>
    <property type="match status" value="1"/>
</dbReference>
<dbReference type="PANTHER" id="PTHR12271:SF97">
    <property type="entry name" value="MITOCHONDRIAL EDITOSOME-LIKE COMPLEX ASSOCIATED TUTASE"/>
    <property type="match status" value="1"/>
</dbReference>
<proteinExistence type="predicted"/>
<dbReference type="EMBL" id="HBGF01048022">
    <property type="protein sequence ID" value="CAD9149635.1"/>
    <property type="molecule type" value="Transcribed_RNA"/>
</dbReference>
<feature type="domain" description="Poly(A) RNA polymerase mitochondrial-like central palm" evidence="3">
    <location>
        <begin position="11"/>
        <end position="147"/>
    </location>
</feature>
<evidence type="ECO:0000256" key="1">
    <source>
        <dbReference type="ARBA" id="ARBA00012472"/>
    </source>
</evidence>
<comment type="catalytic activity">
    <reaction evidence="2">
        <text>RNA(n) + UTP = RNA(n)-3'-uridine ribonucleotide + diphosphate</text>
        <dbReference type="Rhea" id="RHEA:14785"/>
        <dbReference type="Rhea" id="RHEA-COMP:14527"/>
        <dbReference type="Rhea" id="RHEA-COMP:17348"/>
        <dbReference type="ChEBI" id="CHEBI:33019"/>
        <dbReference type="ChEBI" id="CHEBI:46398"/>
        <dbReference type="ChEBI" id="CHEBI:140395"/>
        <dbReference type="ChEBI" id="CHEBI:173116"/>
        <dbReference type="EC" id="2.7.7.52"/>
    </reaction>
</comment>
<dbReference type="CDD" id="cd05402">
    <property type="entry name" value="NT_PAP_TUTase"/>
    <property type="match status" value="1"/>
</dbReference>
<organism evidence="4">
    <name type="scientific">Neobodo designis</name>
    <name type="common">Flagellated protozoan</name>
    <name type="synonym">Bodo designis</name>
    <dbReference type="NCBI Taxonomy" id="312471"/>
    <lineage>
        <taxon>Eukaryota</taxon>
        <taxon>Discoba</taxon>
        <taxon>Euglenozoa</taxon>
        <taxon>Kinetoplastea</taxon>
        <taxon>Metakinetoplastina</taxon>
        <taxon>Neobodonida</taxon>
        <taxon>Neobodo</taxon>
    </lineage>
</organism>
<dbReference type="Gene3D" id="3.30.460.10">
    <property type="entry name" value="Beta Polymerase, domain 2"/>
    <property type="match status" value="1"/>
</dbReference>
<reference evidence="4" key="1">
    <citation type="submission" date="2021-01" db="EMBL/GenBank/DDBJ databases">
        <authorList>
            <person name="Corre E."/>
            <person name="Pelletier E."/>
            <person name="Niang G."/>
            <person name="Scheremetjew M."/>
            <person name="Finn R."/>
            <person name="Kale V."/>
            <person name="Holt S."/>
            <person name="Cochrane G."/>
            <person name="Meng A."/>
            <person name="Brown T."/>
            <person name="Cohen L."/>
        </authorList>
    </citation>
    <scope>NUCLEOTIDE SEQUENCE</scope>
    <source>
        <strain evidence="4">CCAP 1951/1</strain>
    </source>
</reference>
<dbReference type="Gene3D" id="1.10.1410.10">
    <property type="match status" value="1"/>
</dbReference>